<protein>
    <submittedName>
        <fullName evidence="3">Stress protein</fullName>
    </submittedName>
</protein>
<keyword evidence="4" id="KW-1185">Reference proteome</keyword>
<evidence type="ECO:0000259" key="2">
    <source>
        <dbReference type="PROSITE" id="PS51502"/>
    </source>
</evidence>
<evidence type="ECO:0000313" key="4">
    <source>
        <dbReference type="Proteomes" id="UP000237025"/>
    </source>
</evidence>
<evidence type="ECO:0000313" key="3">
    <source>
        <dbReference type="EMBL" id="POZ20547.1"/>
    </source>
</evidence>
<evidence type="ECO:0000256" key="1">
    <source>
        <dbReference type="ARBA" id="ARBA00011738"/>
    </source>
</evidence>
<dbReference type="InterPro" id="IPR044662">
    <property type="entry name" value="HS1/DABB1-like"/>
</dbReference>
<comment type="subunit">
    <text evidence="1">Homodimer.</text>
</comment>
<dbReference type="Proteomes" id="UP000237025">
    <property type="component" value="Unassembled WGS sequence"/>
</dbReference>
<reference evidence="3 4" key="1">
    <citation type="submission" date="2018-02" db="EMBL/GenBank/DDBJ databases">
        <title>Lelliotia aquatilis sp. nov., isolated from drinking water.</title>
        <authorList>
            <person name="Kaempfer P."/>
            <person name="Glaeser S."/>
            <person name="Exner M."/>
            <person name="Doijad S."/>
            <person name="Chakraborty T."/>
        </authorList>
    </citation>
    <scope>NUCLEOTIDE SEQUENCE [LARGE SCALE GENOMIC DNA]</scope>
    <source>
        <strain evidence="3 4">6331-17</strain>
    </source>
</reference>
<sequence>MIRHVLFIQFKPDVLSLDVDIVRILFLGVRNKIEGVLDVEWGENDSPEMKNAGYTHCVFMTFADETVRQKYLPHSVHEELKEIFKPLLQNIIVLDYTVVS</sequence>
<dbReference type="SMART" id="SM00886">
    <property type="entry name" value="Dabb"/>
    <property type="match status" value="1"/>
</dbReference>
<accession>A0ABX4ZXD6</accession>
<proteinExistence type="predicted"/>
<dbReference type="PANTHER" id="PTHR33178:SF10">
    <property type="entry name" value="STRESS-RESPONSE A_B BARREL DOMAIN-CONTAINING PROTEIN"/>
    <property type="match status" value="1"/>
</dbReference>
<gene>
    <name evidence="3" type="ORF">C3712_18205</name>
</gene>
<comment type="caution">
    <text evidence="3">The sequence shown here is derived from an EMBL/GenBank/DDBJ whole genome shotgun (WGS) entry which is preliminary data.</text>
</comment>
<dbReference type="Gene3D" id="3.30.70.100">
    <property type="match status" value="1"/>
</dbReference>
<dbReference type="EMBL" id="PQVW01000017">
    <property type="protein sequence ID" value="POZ20547.1"/>
    <property type="molecule type" value="Genomic_DNA"/>
</dbReference>
<dbReference type="RefSeq" id="WP_103950073.1">
    <property type="nucleotide sequence ID" value="NZ_PQVT01000007.1"/>
</dbReference>
<dbReference type="InterPro" id="IPR013097">
    <property type="entry name" value="Dabb"/>
</dbReference>
<name>A0ABX4ZXD6_9ENTR</name>
<feature type="domain" description="Stress-response A/B barrel" evidence="2">
    <location>
        <begin position="2"/>
        <end position="96"/>
    </location>
</feature>
<dbReference type="InterPro" id="IPR011008">
    <property type="entry name" value="Dimeric_a/b-barrel"/>
</dbReference>
<dbReference type="PANTHER" id="PTHR33178">
    <property type="match status" value="1"/>
</dbReference>
<dbReference type="SUPFAM" id="SSF54909">
    <property type="entry name" value="Dimeric alpha+beta barrel"/>
    <property type="match status" value="1"/>
</dbReference>
<dbReference type="Pfam" id="PF07876">
    <property type="entry name" value="Dabb"/>
    <property type="match status" value="1"/>
</dbReference>
<organism evidence="3 4">
    <name type="scientific">Lelliottia aquatilis</name>
    <dbReference type="NCBI Taxonomy" id="2080838"/>
    <lineage>
        <taxon>Bacteria</taxon>
        <taxon>Pseudomonadati</taxon>
        <taxon>Pseudomonadota</taxon>
        <taxon>Gammaproteobacteria</taxon>
        <taxon>Enterobacterales</taxon>
        <taxon>Enterobacteriaceae</taxon>
        <taxon>Lelliottia</taxon>
    </lineage>
</organism>
<dbReference type="PROSITE" id="PS51502">
    <property type="entry name" value="S_R_A_B_BARREL"/>
    <property type="match status" value="1"/>
</dbReference>